<dbReference type="RefSeq" id="WP_007580148.1">
    <property type="nucleotide sequence ID" value="NZ_AKAU01000065.1"/>
</dbReference>
<dbReference type="GeneID" id="55534346"/>
<dbReference type="InterPro" id="IPR051624">
    <property type="entry name" value="RMD1/Sad1-interacting"/>
</dbReference>
<evidence type="ECO:0000313" key="6">
    <source>
        <dbReference type="Proteomes" id="UP000236649"/>
    </source>
</evidence>
<dbReference type="PANTHER" id="PTHR16255:SF1">
    <property type="entry name" value="REQUIRED FOR MEIOTIC NUCLEAR DIVISION PROTEIN 1 HOMOLOG"/>
    <property type="match status" value="1"/>
</dbReference>
<sequence length="270" mass="29752">MNQLALDLRQHVKARARLIGDRLDLKNYKIANPLGTTPLTLTVGSDDGVAVLFRYGVVVFFGVRADDEVAFIGSLKSIITNVYDNPEVDELDIYSGKSNPGVQSDAVSLDKVTLEKIQIIADVLGKSLVLSLYEKEVAGKFDGIAPVALELANSGKVMANSRSLLSKIGNLILIEHRMVGRAEIGDKPEILWEFPSLGGLYAALEDEFELHERHAALERKLTLISDTVQTLADIVENKNIHKLEWYVIGLICFEVILSLMGIARSWLLPI</sequence>
<accession>A0AAJ5BWC3</accession>
<dbReference type="InterPro" id="IPR003734">
    <property type="entry name" value="DUF155"/>
</dbReference>
<dbReference type="Pfam" id="PF02582">
    <property type="entry name" value="DUF155"/>
    <property type="match status" value="1"/>
</dbReference>
<keyword evidence="1" id="KW-0472">Membrane</keyword>
<evidence type="ECO:0000313" key="4">
    <source>
        <dbReference type="EMBL" id="EIN01286.1"/>
    </source>
</evidence>
<reference evidence="3 6" key="2">
    <citation type="submission" date="2018-01" db="EMBL/GenBank/DDBJ databases">
        <title>Species boundaries and ecological features among Paraburkholderia terrae DSMZ17804T, P. hospita DSMZ17164T and P. caribensis DSMZ13236T.</title>
        <authorList>
            <person name="Pratama A.A."/>
        </authorList>
    </citation>
    <scope>NUCLEOTIDE SEQUENCE [LARGE SCALE GENOMIC DNA]</scope>
    <source>
        <strain evidence="3 6">DSM 17164</strain>
    </source>
</reference>
<protein>
    <recommendedName>
        <fullName evidence="2">DUF155 domain-containing protein</fullName>
    </recommendedName>
</protein>
<evidence type="ECO:0000313" key="3">
    <source>
        <dbReference type="EMBL" id="AUT74307.1"/>
    </source>
</evidence>
<dbReference type="PANTHER" id="PTHR16255">
    <property type="entry name" value="REQUIRED FOR MEIOTIC NUCLEAR DIVISION PROTEIN 1 HOMOLOG"/>
    <property type="match status" value="1"/>
</dbReference>
<proteinExistence type="predicted"/>
<reference evidence="4 5" key="1">
    <citation type="journal article" date="2012" name="J. Bacteriol.">
        <title>Draft Genome Sequence of the Soil Bacterium Burkholderia terrae Strain BS001, Which Interacts with Fungal Surface Structures.</title>
        <authorList>
            <person name="Nazir R."/>
            <person name="Hansen M.A."/>
            <person name="Sorensen S."/>
            <person name="van Elsas J.D."/>
        </authorList>
    </citation>
    <scope>NUCLEOTIDE SEQUENCE [LARGE SCALE GENOMIC DNA]</scope>
    <source>
        <strain evidence="4 5">BS001</strain>
    </source>
</reference>
<evidence type="ECO:0000256" key="1">
    <source>
        <dbReference type="SAM" id="Phobius"/>
    </source>
</evidence>
<dbReference type="AlphaFoldDB" id="A0AAJ5BWC3"/>
<gene>
    <name evidence="3" type="ORF">C2L64_39290</name>
    <name evidence="4" type="ORF">WQE_10259</name>
</gene>
<organism evidence="3 6">
    <name type="scientific">Paraburkholderia hospita</name>
    <dbReference type="NCBI Taxonomy" id="169430"/>
    <lineage>
        <taxon>Bacteria</taxon>
        <taxon>Pseudomonadati</taxon>
        <taxon>Pseudomonadota</taxon>
        <taxon>Betaproteobacteria</taxon>
        <taxon>Burkholderiales</taxon>
        <taxon>Burkholderiaceae</taxon>
        <taxon>Paraburkholderia</taxon>
    </lineage>
</organism>
<dbReference type="Proteomes" id="UP000004980">
    <property type="component" value="Unassembled WGS sequence"/>
</dbReference>
<feature type="domain" description="DUF155" evidence="2">
    <location>
        <begin position="51"/>
        <end position="217"/>
    </location>
</feature>
<dbReference type="Proteomes" id="UP000236649">
    <property type="component" value="Chromosome 3"/>
</dbReference>
<dbReference type="EMBL" id="AKAU01000065">
    <property type="protein sequence ID" value="EIN01286.1"/>
    <property type="molecule type" value="Genomic_DNA"/>
</dbReference>
<dbReference type="EMBL" id="CP026107">
    <property type="protein sequence ID" value="AUT74307.1"/>
    <property type="molecule type" value="Genomic_DNA"/>
</dbReference>
<keyword evidence="5" id="KW-1185">Reference proteome</keyword>
<keyword evidence="1" id="KW-0812">Transmembrane</keyword>
<keyword evidence="1" id="KW-1133">Transmembrane helix</keyword>
<dbReference type="KEGG" id="phs:C2L64_39290"/>
<evidence type="ECO:0000313" key="5">
    <source>
        <dbReference type="Proteomes" id="UP000004980"/>
    </source>
</evidence>
<feature type="transmembrane region" description="Helical" evidence="1">
    <location>
        <begin position="245"/>
        <end position="267"/>
    </location>
</feature>
<evidence type="ECO:0000259" key="2">
    <source>
        <dbReference type="Pfam" id="PF02582"/>
    </source>
</evidence>
<name>A0AAJ5BWC3_9BURK</name>